<dbReference type="GO" id="GO:0006355">
    <property type="term" value="P:regulation of DNA-templated transcription"/>
    <property type="evidence" value="ECO:0007669"/>
    <property type="project" value="InterPro"/>
</dbReference>
<sequence length="471" mass="51802">MLKLSDLPTRDDFRIGDLRISPSRRLVEGPNGTHHVEPQFMLVFLRLLDAEGQVVTRRELFVECWGSASVGDDSLNRAIAGVRQIARAVGSLAISLETIPRTGYVLRRSSGASTPVDAASGLPEAVDDAFGCWRAGLPGPDLDVIARLDRCLQDERGSARGWGMKAVLLRKAVEYSPPNACSDLLTACEAAARRALAIDPWQSDALVARAGVMPMFGNWLAVRKRLEEVLDHDPGHMPARHDLAVLEMATGRPSAARPLIAALIDEDPLAATFYYKRMYHCWNFGELEEMERVATRALQLWPQHPAIWSARFWTLLFTGRAEQARCFVQDEYVRPALPPVMVTLLGDLAALCGGSADDEKRCALVERAAGLVVRAPVMAVAALMALLALGEAPRVLDLAYSYYLGRGSQVTPLWSNADDARISDQYRRITQLLFLPCASELRALAGFEDLCRDLGFSAYWQGAGLQPDFRS</sequence>
<evidence type="ECO:0000313" key="4">
    <source>
        <dbReference type="EMBL" id="NJC04589.1"/>
    </source>
</evidence>
<keyword evidence="5" id="KW-1185">Reference proteome</keyword>
<dbReference type="InterPro" id="IPR001867">
    <property type="entry name" value="OmpR/PhoB-type_DNA-bd"/>
</dbReference>
<dbReference type="InterPro" id="IPR036388">
    <property type="entry name" value="WH-like_DNA-bd_sf"/>
</dbReference>
<accession>A0A7X5Y3M8</accession>
<dbReference type="InterPro" id="IPR016032">
    <property type="entry name" value="Sig_transdc_resp-reg_C-effctor"/>
</dbReference>
<dbReference type="GO" id="GO:0000160">
    <property type="term" value="P:phosphorelay signal transduction system"/>
    <property type="evidence" value="ECO:0007669"/>
    <property type="project" value="InterPro"/>
</dbReference>
<evidence type="ECO:0000256" key="1">
    <source>
        <dbReference type="ARBA" id="ARBA00023125"/>
    </source>
</evidence>
<evidence type="ECO:0000313" key="5">
    <source>
        <dbReference type="Proteomes" id="UP000558192"/>
    </source>
</evidence>
<dbReference type="RefSeq" id="WP_168067389.1">
    <property type="nucleotide sequence ID" value="NZ_JAATJC010000001.1"/>
</dbReference>
<dbReference type="AlphaFoldDB" id="A0A7X5Y3M8"/>
<dbReference type="GO" id="GO:0003677">
    <property type="term" value="F:DNA binding"/>
    <property type="evidence" value="ECO:0007669"/>
    <property type="project" value="UniProtKB-UniRule"/>
</dbReference>
<gene>
    <name evidence="4" type="ORF">GGQ97_000382</name>
</gene>
<dbReference type="InterPro" id="IPR011990">
    <property type="entry name" value="TPR-like_helical_dom_sf"/>
</dbReference>
<dbReference type="SUPFAM" id="SSF46894">
    <property type="entry name" value="C-terminal effector domain of the bipartite response regulators"/>
    <property type="match status" value="1"/>
</dbReference>
<feature type="DNA-binding region" description="OmpR/PhoB-type" evidence="2">
    <location>
        <begin position="10"/>
        <end position="108"/>
    </location>
</feature>
<protein>
    <submittedName>
        <fullName evidence="4">DNA-binding winged helix-turn-helix (WHTH) protein/tetratricopeptide (TPR) repeat protein</fullName>
    </submittedName>
</protein>
<dbReference type="SUPFAM" id="SSF48452">
    <property type="entry name" value="TPR-like"/>
    <property type="match status" value="1"/>
</dbReference>
<keyword evidence="1 2" id="KW-0238">DNA-binding</keyword>
<evidence type="ECO:0000259" key="3">
    <source>
        <dbReference type="PROSITE" id="PS51755"/>
    </source>
</evidence>
<reference evidence="4 5" key="1">
    <citation type="submission" date="2020-03" db="EMBL/GenBank/DDBJ databases">
        <title>Genomic Encyclopedia of Type Strains, Phase IV (KMG-IV): sequencing the most valuable type-strain genomes for metagenomic binning, comparative biology and taxonomic classification.</title>
        <authorList>
            <person name="Goeker M."/>
        </authorList>
    </citation>
    <scope>NUCLEOTIDE SEQUENCE [LARGE SCALE GENOMIC DNA]</scope>
    <source>
        <strain evidence="4 5">DSM 16846</strain>
    </source>
</reference>
<dbReference type="Proteomes" id="UP000558192">
    <property type="component" value="Unassembled WGS sequence"/>
</dbReference>
<dbReference type="PROSITE" id="PS51755">
    <property type="entry name" value="OMPR_PHOB"/>
    <property type="match status" value="1"/>
</dbReference>
<dbReference type="Gene3D" id="1.25.40.10">
    <property type="entry name" value="Tetratricopeptide repeat domain"/>
    <property type="match status" value="1"/>
</dbReference>
<evidence type="ECO:0000256" key="2">
    <source>
        <dbReference type="PROSITE-ProRule" id="PRU01091"/>
    </source>
</evidence>
<proteinExistence type="predicted"/>
<organism evidence="4 5">
    <name type="scientific">Sphingomonas kaistensis</name>
    <dbReference type="NCBI Taxonomy" id="298708"/>
    <lineage>
        <taxon>Bacteria</taxon>
        <taxon>Pseudomonadati</taxon>
        <taxon>Pseudomonadota</taxon>
        <taxon>Alphaproteobacteria</taxon>
        <taxon>Sphingomonadales</taxon>
        <taxon>Sphingomonadaceae</taxon>
        <taxon>Sphingomonas</taxon>
    </lineage>
</organism>
<dbReference type="EMBL" id="JAATJC010000001">
    <property type="protein sequence ID" value="NJC04589.1"/>
    <property type="molecule type" value="Genomic_DNA"/>
</dbReference>
<dbReference type="Gene3D" id="1.10.10.10">
    <property type="entry name" value="Winged helix-like DNA-binding domain superfamily/Winged helix DNA-binding domain"/>
    <property type="match status" value="1"/>
</dbReference>
<comment type="caution">
    <text evidence="4">The sequence shown here is derived from an EMBL/GenBank/DDBJ whole genome shotgun (WGS) entry which is preliminary data.</text>
</comment>
<feature type="domain" description="OmpR/PhoB-type" evidence="3">
    <location>
        <begin position="10"/>
        <end position="108"/>
    </location>
</feature>
<dbReference type="Pfam" id="PF14559">
    <property type="entry name" value="TPR_19"/>
    <property type="match status" value="1"/>
</dbReference>
<name>A0A7X5Y3M8_9SPHN</name>